<dbReference type="InterPro" id="IPR000757">
    <property type="entry name" value="Beta-glucanase-like"/>
</dbReference>
<evidence type="ECO:0000259" key="2">
    <source>
        <dbReference type="PROSITE" id="PS51762"/>
    </source>
</evidence>
<feature type="chain" id="PRO_5015567140" description="GH16 domain-containing protein" evidence="1">
    <location>
        <begin position="28"/>
        <end position="347"/>
    </location>
</feature>
<name>A0A2S5B128_9BASI</name>
<organism evidence="3 4">
    <name type="scientific">Rhodotorula taiwanensis</name>
    <dbReference type="NCBI Taxonomy" id="741276"/>
    <lineage>
        <taxon>Eukaryota</taxon>
        <taxon>Fungi</taxon>
        <taxon>Dikarya</taxon>
        <taxon>Basidiomycota</taxon>
        <taxon>Pucciniomycotina</taxon>
        <taxon>Microbotryomycetes</taxon>
        <taxon>Sporidiobolales</taxon>
        <taxon>Sporidiobolaceae</taxon>
        <taxon>Rhodotorula</taxon>
    </lineage>
</organism>
<evidence type="ECO:0000313" key="3">
    <source>
        <dbReference type="EMBL" id="POY70487.1"/>
    </source>
</evidence>
<dbReference type="SUPFAM" id="SSF49899">
    <property type="entry name" value="Concanavalin A-like lectins/glucanases"/>
    <property type="match status" value="1"/>
</dbReference>
<dbReference type="PROSITE" id="PS51762">
    <property type="entry name" value="GH16_2"/>
    <property type="match status" value="1"/>
</dbReference>
<feature type="signal peptide" evidence="1">
    <location>
        <begin position="1"/>
        <end position="27"/>
    </location>
</feature>
<comment type="caution">
    <text evidence="3">The sequence shown here is derived from an EMBL/GenBank/DDBJ whole genome shotgun (WGS) entry which is preliminary data.</text>
</comment>
<dbReference type="InterPro" id="IPR050546">
    <property type="entry name" value="Glycosyl_Hydrlase_16"/>
</dbReference>
<dbReference type="PANTHER" id="PTHR10963">
    <property type="entry name" value="GLYCOSYL HYDROLASE-RELATED"/>
    <property type="match status" value="1"/>
</dbReference>
<keyword evidence="4" id="KW-1185">Reference proteome</keyword>
<dbReference type="Gene3D" id="2.60.120.200">
    <property type="match status" value="1"/>
</dbReference>
<protein>
    <recommendedName>
        <fullName evidence="2">GH16 domain-containing protein</fullName>
    </recommendedName>
</protein>
<dbReference type="OrthoDB" id="192832at2759"/>
<sequence>MYWPAPSLFSSSALAVAAASLIAPAEAGYTLQTLYQGESFFEGWTFWGNRDNLTNGAVYYVGANEAARQTVAYTNPAGNVILKADNSSKLATGALRNSVRITTQAAYDIGSLFVMDAYHVPYGCAVWPAFWTHARSWPSGGEQDIFEGVNLASTNQAALHTVVGCTVAGTTTNVTQSGTLTFNDCDYSVAANHGCTYTDARNQSYGQPFGDAGGGIFVAETSSNAISMWFFPRANIPADLRTVNGTPDPSSWGLPWAYYPSSSCNINQYFAPQQITLNIALCGDWAGQPGVFSPSCGTGTCANYVVDPSNFDNAYFEIASVRVYGGGVNTRGSTSSAAGVIGGLGAK</sequence>
<dbReference type="Proteomes" id="UP000237144">
    <property type="component" value="Unassembled WGS sequence"/>
</dbReference>
<dbReference type="PANTHER" id="PTHR10963:SF24">
    <property type="entry name" value="GLYCOSIDASE C21B10.07-RELATED"/>
    <property type="match status" value="1"/>
</dbReference>
<feature type="domain" description="GH16" evidence="2">
    <location>
        <begin position="24"/>
        <end position="313"/>
    </location>
</feature>
<dbReference type="CDD" id="cd02181">
    <property type="entry name" value="GH16_fungal_Lam16A_glucanase"/>
    <property type="match status" value="1"/>
</dbReference>
<dbReference type="GO" id="GO:0004553">
    <property type="term" value="F:hydrolase activity, hydrolyzing O-glycosyl compounds"/>
    <property type="evidence" value="ECO:0007669"/>
    <property type="project" value="InterPro"/>
</dbReference>
<keyword evidence="1" id="KW-0732">Signal</keyword>
<dbReference type="Pfam" id="PF26113">
    <property type="entry name" value="GH16_XgeA"/>
    <property type="match status" value="1"/>
</dbReference>
<accession>A0A2S5B128</accession>
<dbReference type="EMBL" id="PJQD01000116">
    <property type="protein sequence ID" value="POY70487.1"/>
    <property type="molecule type" value="Genomic_DNA"/>
</dbReference>
<dbReference type="STRING" id="741276.A0A2S5B128"/>
<reference evidence="3 4" key="1">
    <citation type="journal article" date="2018" name="Front. Microbiol.">
        <title>Prospects for Fungal Bioremediation of Acidic Radioactive Waste Sites: Characterization and Genome Sequence of Rhodotorula taiwanensis MD1149.</title>
        <authorList>
            <person name="Tkavc R."/>
            <person name="Matrosova V.Y."/>
            <person name="Grichenko O.E."/>
            <person name="Gostincar C."/>
            <person name="Volpe R.P."/>
            <person name="Klimenkova P."/>
            <person name="Gaidamakova E.K."/>
            <person name="Zhou C.E."/>
            <person name="Stewart B.J."/>
            <person name="Lyman M.G."/>
            <person name="Malfatti S.A."/>
            <person name="Rubinfeld B."/>
            <person name="Courtot M."/>
            <person name="Singh J."/>
            <person name="Dalgard C.L."/>
            <person name="Hamilton T."/>
            <person name="Frey K.G."/>
            <person name="Gunde-Cimerman N."/>
            <person name="Dugan L."/>
            <person name="Daly M.J."/>
        </authorList>
    </citation>
    <scope>NUCLEOTIDE SEQUENCE [LARGE SCALE GENOMIC DNA]</scope>
    <source>
        <strain evidence="3 4">MD1149</strain>
    </source>
</reference>
<dbReference type="FunFam" id="2.60.120.200:FF:000179">
    <property type="entry name" value="Unplaced genomic scaffold supercont1.19, whole genome shotgun sequence"/>
    <property type="match status" value="1"/>
</dbReference>
<gene>
    <name evidence="3" type="ORF">BMF94_6555</name>
</gene>
<dbReference type="AlphaFoldDB" id="A0A2S5B128"/>
<dbReference type="InterPro" id="IPR013320">
    <property type="entry name" value="ConA-like_dom_sf"/>
</dbReference>
<evidence type="ECO:0000256" key="1">
    <source>
        <dbReference type="SAM" id="SignalP"/>
    </source>
</evidence>
<proteinExistence type="predicted"/>
<dbReference type="GO" id="GO:0009251">
    <property type="term" value="P:glucan catabolic process"/>
    <property type="evidence" value="ECO:0007669"/>
    <property type="project" value="TreeGrafter"/>
</dbReference>
<evidence type="ECO:0000313" key="4">
    <source>
        <dbReference type="Proteomes" id="UP000237144"/>
    </source>
</evidence>